<dbReference type="NCBIfam" id="TIGR01391">
    <property type="entry name" value="dnaG"/>
    <property type="match status" value="1"/>
</dbReference>
<dbReference type="InterPro" id="IPR031988">
    <property type="entry name" value="DnaG_HBD"/>
</dbReference>
<evidence type="ECO:0000256" key="7">
    <source>
        <dbReference type="ARBA" id="ARBA00022771"/>
    </source>
</evidence>
<evidence type="ECO:0000256" key="9">
    <source>
        <dbReference type="ARBA" id="ARBA00022842"/>
    </source>
</evidence>
<dbReference type="CDD" id="cd03364">
    <property type="entry name" value="TOPRIM_DnaG_primases"/>
    <property type="match status" value="1"/>
</dbReference>
<keyword evidence="1 12" id="KW-0240">DNA-directed RNA polymerase</keyword>
<comment type="similarity">
    <text evidence="12 13">Belongs to the DnaG primase family.</text>
</comment>
<dbReference type="EC" id="2.7.7.101" evidence="12"/>
<evidence type="ECO:0000256" key="10">
    <source>
        <dbReference type="ARBA" id="ARBA00023125"/>
    </source>
</evidence>
<dbReference type="GO" id="GO:0006269">
    <property type="term" value="P:DNA replication, synthesis of primer"/>
    <property type="evidence" value="ECO:0007669"/>
    <property type="project" value="UniProtKB-UniRule"/>
</dbReference>
<reference evidence="16 17" key="1">
    <citation type="journal article" date="2011" name="Genome Biol. Evol.">
        <title>Comparative whole genome sequence analysis of the carcinogenic bacterial model pathogen Helicobacter felis.</title>
        <authorList>
            <person name="Arnold I.C."/>
            <person name="Zigova Z."/>
            <person name="Holden M."/>
            <person name="Lawley T.D."/>
            <person name="Rad R."/>
            <person name="Dougan G."/>
            <person name="Falkow S."/>
            <person name="Bentley S.D."/>
            <person name="Muller A."/>
        </authorList>
    </citation>
    <scope>NUCLEOTIDE SEQUENCE [LARGE SCALE GENOMIC DNA]</scope>
    <source>
        <strain evidence="17">ATCC 49179 / CCUG 28539 / NCTC 12436 / CS1</strain>
    </source>
</reference>
<gene>
    <name evidence="12 16" type="primary">dnaG</name>
    <name evidence="16" type="ordered locus">Hfelis_01470</name>
</gene>
<keyword evidence="4 12" id="KW-0548">Nucleotidyltransferase</keyword>
<evidence type="ECO:0000259" key="15">
    <source>
        <dbReference type="PROSITE" id="PS50880"/>
    </source>
</evidence>
<dbReference type="KEGG" id="hfe:HFELIS_01470"/>
<organism evidence="16 17">
    <name type="scientific">Helicobacter felis (strain ATCC 49179 / CCUG 28539 / NCTC 12436 / CS1)</name>
    <dbReference type="NCBI Taxonomy" id="936155"/>
    <lineage>
        <taxon>Bacteria</taxon>
        <taxon>Pseudomonadati</taxon>
        <taxon>Campylobacterota</taxon>
        <taxon>Epsilonproteobacteria</taxon>
        <taxon>Campylobacterales</taxon>
        <taxon>Helicobacteraceae</taxon>
        <taxon>Helicobacter</taxon>
    </lineage>
</organism>
<dbReference type="InterPro" id="IPR050219">
    <property type="entry name" value="DnaG_primase"/>
</dbReference>
<dbReference type="AlphaFoldDB" id="E7ACQ1"/>
<keyword evidence="3 12" id="KW-0808">Transferase</keyword>
<feature type="domain" description="Toprim" evidence="15">
    <location>
        <begin position="247"/>
        <end position="331"/>
    </location>
</feature>
<dbReference type="GO" id="GO:0003899">
    <property type="term" value="F:DNA-directed RNA polymerase activity"/>
    <property type="evidence" value="ECO:0007669"/>
    <property type="project" value="UniProtKB-UniRule"/>
</dbReference>
<dbReference type="InterPro" id="IPR030846">
    <property type="entry name" value="DnaG_bac"/>
</dbReference>
<dbReference type="OrthoDB" id="9803773at2"/>
<dbReference type="InterPro" id="IPR037068">
    <property type="entry name" value="DNA_primase_core_N_sf"/>
</dbReference>
<dbReference type="InterPro" id="IPR034151">
    <property type="entry name" value="TOPRIM_DnaG_bac"/>
</dbReference>
<keyword evidence="6 12" id="KW-0479">Metal-binding</keyword>
<keyword evidence="8 12" id="KW-0862">Zinc</keyword>
<dbReference type="InterPro" id="IPR016136">
    <property type="entry name" value="DNA_helicase_N/primase_C"/>
</dbReference>
<keyword evidence="10 12" id="KW-0238">DNA-binding</keyword>
<dbReference type="GO" id="GO:0000428">
    <property type="term" value="C:DNA-directed RNA polymerase complex"/>
    <property type="evidence" value="ECO:0007669"/>
    <property type="project" value="UniProtKB-KW"/>
</dbReference>
<protein>
    <recommendedName>
        <fullName evidence="12 13">DNA primase</fullName>
        <ecNumber evidence="12">2.7.7.101</ecNumber>
    </recommendedName>
</protein>
<proteinExistence type="inferred from homology"/>
<evidence type="ECO:0000256" key="5">
    <source>
        <dbReference type="ARBA" id="ARBA00022705"/>
    </source>
</evidence>
<evidence type="ECO:0000256" key="6">
    <source>
        <dbReference type="ARBA" id="ARBA00022723"/>
    </source>
</evidence>
<dbReference type="HAMAP" id="MF_00974">
    <property type="entry name" value="DNA_primase_DnaG"/>
    <property type="match status" value="1"/>
</dbReference>
<evidence type="ECO:0000313" key="16">
    <source>
        <dbReference type="EMBL" id="CBY82231.1"/>
    </source>
</evidence>
<evidence type="ECO:0000256" key="3">
    <source>
        <dbReference type="ARBA" id="ARBA00022679"/>
    </source>
</evidence>
<dbReference type="GO" id="GO:1990077">
    <property type="term" value="C:primosome complex"/>
    <property type="evidence" value="ECO:0007669"/>
    <property type="project" value="UniProtKB-KW"/>
</dbReference>
<dbReference type="SUPFAM" id="SSF56731">
    <property type="entry name" value="DNA primase core"/>
    <property type="match status" value="1"/>
</dbReference>
<dbReference type="SUPFAM" id="SSF57783">
    <property type="entry name" value="Zinc beta-ribbon"/>
    <property type="match status" value="1"/>
</dbReference>
<dbReference type="SMART" id="SM00400">
    <property type="entry name" value="ZnF_CHCC"/>
    <property type="match status" value="1"/>
</dbReference>
<evidence type="ECO:0000256" key="14">
    <source>
        <dbReference type="PIRSR" id="PIRSR002811-1"/>
    </source>
</evidence>
<evidence type="ECO:0000256" key="13">
    <source>
        <dbReference type="PIRNR" id="PIRNR002811"/>
    </source>
</evidence>
<sequence length="560" mass="63827">MITQESLEQLKQVADIVAVTQNYLELKRAGNLYVAICPFHNEKTPSFTINPMRNNFKCFGCGKYGNAITFVMEYEQLDFVEAVQKLANMFSISLQYTTTQPKHPQELDLLEEMTRCYEGLLKHHKEAQDYLASRDVQAKSVQEFRLGFCVGSRVLEQIQCQRLDRQALLELGVLGQDERGRIYARFHNRLIFPIHNPNGKIVGFGGRILQPQANVAKYINSPQSALFNKSKLLYGYFQARQDIAKSQKLILTEGYLDVILLHQAGFKSAVATLGTALTEQHLPLIERFNPDVVVGYDGDKAGRAAALKGAKMLAQANRLGGVVLFENGLDPADMITQGQVEGISALLNKPIPFAEYVIRAIYERIDRLDPLFKQKALQEMLDFIQTLSPLLQADYRDTIAHLLGIPPTLVSVARHKEAQPSKWTNAPKLQQNESRYVTEALILKYLISDPALLERVRPFLEMAFFKVLNNELLALLAGKHQDPRLLHILLDSRLPMHEHGFKEEFIKFLLVSYKEQRQQINTLYSNLDAKERMQMFIDLGIKIKQLRDRKGDYYESLSLI</sequence>
<dbReference type="STRING" id="936155.HFELIS_01470"/>
<dbReference type="Pfam" id="PF13155">
    <property type="entry name" value="Toprim_2"/>
    <property type="match status" value="1"/>
</dbReference>
<dbReference type="Pfam" id="PF16730">
    <property type="entry name" value="DnaGprimase_HBD"/>
    <property type="match status" value="1"/>
</dbReference>
<dbReference type="GO" id="GO:0003677">
    <property type="term" value="F:DNA binding"/>
    <property type="evidence" value="ECO:0007669"/>
    <property type="project" value="UniProtKB-KW"/>
</dbReference>
<dbReference type="GO" id="GO:0008270">
    <property type="term" value="F:zinc ion binding"/>
    <property type="evidence" value="ECO:0007669"/>
    <property type="project" value="UniProtKB-UniRule"/>
</dbReference>
<dbReference type="InterPro" id="IPR006295">
    <property type="entry name" value="DNA_primase_DnaG"/>
</dbReference>
<dbReference type="InterPro" id="IPR006171">
    <property type="entry name" value="TOPRIM_dom"/>
</dbReference>
<dbReference type="PIRSF" id="PIRSF002811">
    <property type="entry name" value="DnaG"/>
    <property type="match status" value="1"/>
</dbReference>
<dbReference type="Gene3D" id="1.10.860.10">
    <property type="entry name" value="DNAb Helicase, Chain A"/>
    <property type="match status" value="1"/>
</dbReference>
<dbReference type="InterPro" id="IPR036977">
    <property type="entry name" value="DNA_primase_Znf_CHC2"/>
</dbReference>
<evidence type="ECO:0000313" key="17">
    <source>
        <dbReference type="Proteomes" id="UP000007934"/>
    </source>
</evidence>
<keyword evidence="9" id="KW-0460">Magnesium</keyword>
<dbReference type="SMART" id="SM00493">
    <property type="entry name" value="TOPRIM"/>
    <property type="match status" value="1"/>
</dbReference>
<dbReference type="Proteomes" id="UP000007934">
    <property type="component" value="Chromosome"/>
</dbReference>
<dbReference type="eggNOG" id="COG0358">
    <property type="taxonomic scope" value="Bacteria"/>
</dbReference>
<comment type="subunit">
    <text evidence="12">Monomer. Interacts with DnaB.</text>
</comment>
<dbReference type="InterPro" id="IPR013264">
    <property type="entry name" value="DNAG_N"/>
</dbReference>
<dbReference type="Pfam" id="PF08275">
    <property type="entry name" value="DNAG_N"/>
    <property type="match status" value="1"/>
</dbReference>
<evidence type="ECO:0000256" key="4">
    <source>
        <dbReference type="ARBA" id="ARBA00022695"/>
    </source>
</evidence>
<keyword evidence="5 12" id="KW-0235">DNA replication</keyword>
<evidence type="ECO:0000256" key="2">
    <source>
        <dbReference type="ARBA" id="ARBA00022515"/>
    </source>
</evidence>
<dbReference type="Gene3D" id="3.40.1360.10">
    <property type="match status" value="1"/>
</dbReference>
<evidence type="ECO:0000256" key="11">
    <source>
        <dbReference type="ARBA" id="ARBA00023163"/>
    </source>
</evidence>
<dbReference type="FunFam" id="3.90.580.10:FF:000001">
    <property type="entry name" value="DNA primase"/>
    <property type="match status" value="1"/>
</dbReference>
<evidence type="ECO:0000256" key="1">
    <source>
        <dbReference type="ARBA" id="ARBA00022478"/>
    </source>
</evidence>
<dbReference type="GeneID" id="36134142"/>
<evidence type="ECO:0000256" key="8">
    <source>
        <dbReference type="ARBA" id="ARBA00022833"/>
    </source>
</evidence>
<dbReference type="RefSeq" id="WP_013468601.1">
    <property type="nucleotide sequence ID" value="NC_014810.2"/>
</dbReference>
<keyword evidence="11 12" id="KW-0804">Transcription</keyword>
<dbReference type="PROSITE" id="PS50880">
    <property type="entry name" value="TOPRIM"/>
    <property type="match status" value="1"/>
</dbReference>
<keyword evidence="7 12" id="KW-0863">Zinc-finger</keyword>
<keyword evidence="17" id="KW-1185">Reference proteome</keyword>
<feature type="zinc finger region" description="CHC2-type" evidence="12 14">
    <location>
        <begin position="37"/>
        <end position="61"/>
    </location>
</feature>
<comment type="cofactor">
    <cofactor evidence="12 13 14">
        <name>Zn(2+)</name>
        <dbReference type="ChEBI" id="CHEBI:29105"/>
    </cofactor>
    <text evidence="12 13 14">Binds 1 zinc ion per monomer.</text>
</comment>
<dbReference type="HOGENOM" id="CLU_013501_3_2_7"/>
<dbReference type="EMBL" id="FQ670179">
    <property type="protein sequence ID" value="CBY82231.1"/>
    <property type="molecule type" value="Genomic_DNA"/>
</dbReference>
<evidence type="ECO:0000256" key="12">
    <source>
        <dbReference type="HAMAP-Rule" id="MF_00974"/>
    </source>
</evidence>
<dbReference type="PANTHER" id="PTHR30313:SF2">
    <property type="entry name" value="DNA PRIMASE"/>
    <property type="match status" value="1"/>
</dbReference>
<comment type="function">
    <text evidence="12 13">RNA polymerase that catalyzes the synthesis of short RNA molecules used as primers for DNA polymerase during DNA replication.</text>
</comment>
<dbReference type="PANTHER" id="PTHR30313">
    <property type="entry name" value="DNA PRIMASE"/>
    <property type="match status" value="1"/>
</dbReference>
<dbReference type="InterPro" id="IPR002694">
    <property type="entry name" value="Znf_CHC2"/>
</dbReference>
<dbReference type="Pfam" id="PF01807">
    <property type="entry name" value="Zn_ribbon_DnaG"/>
    <property type="match status" value="1"/>
</dbReference>
<accession>E7ACQ1</accession>
<keyword evidence="2 12" id="KW-0639">Primosome</keyword>
<dbReference type="Gene3D" id="3.90.980.10">
    <property type="entry name" value="DNA primase, catalytic core, N-terminal domain"/>
    <property type="match status" value="1"/>
</dbReference>
<name>E7ACQ1_HELFC</name>
<comment type="catalytic activity">
    <reaction evidence="12">
        <text>ssDNA + n NTP = ssDNA/pppN(pN)n-1 hybrid + (n-1) diphosphate.</text>
        <dbReference type="EC" id="2.7.7.101"/>
    </reaction>
</comment>
<dbReference type="GO" id="GO:0005737">
    <property type="term" value="C:cytoplasm"/>
    <property type="evidence" value="ECO:0007669"/>
    <property type="project" value="TreeGrafter"/>
</dbReference>
<comment type="domain">
    <text evidence="12">Contains an N-terminal zinc-binding domain, a central core domain that contains the primase activity, and a C-terminal DnaB-binding domain.</text>
</comment>
<dbReference type="Gene3D" id="3.90.580.10">
    <property type="entry name" value="Zinc finger, CHC2-type domain"/>
    <property type="match status" value="1"/>
</dbReference>